<keyword evidence="1" id="KW-0812">Transmembrane</keyword>
<feature type="transmembrane region" description="Helical" evidence="1">
    <location>
        <begin position="76"/>
        <end position="98"/>
    </location>
</feature>
<protein>
    <submittedName>
        <fullName evidence="2">Uncharacterized protein</fullName>
    </submittedName>
</protein>
<keyword evidence="1" id="KW-1133">Transmembrane helix</keyword>
<comment type="caution">
    <text evidence="2">The sequence shown here is derived from an EMBL/GenBank/DDBJ whole genome shotgun (WGS) entry which is preliminary data.</text>
</comment>
<evidence type="ECO:0000313" key="2">
    <source>
        <dbReference type="EMBL" id="KAJ5095829.1"/>
    </source>
</evidence>
<accession>A0A9W9F933</accession>
<evidence type="ECO:0000256" key="1">
    <source>
        <dbReference type="SAM" id="Phobius"/>
    </source>
</evidence>
<reference evidence="2" key="1">
    <citation type="submission" date="2022-11" db="EMBL/GenBank/DDBJ databases">
        <authorList>
            <person name="Petersen C."/>
        </authorList>
    </citation>
    <scope>NUCLEOTIDE SEQUENCE</scope>
    <source>
        <strain evidence="2">IBT 34128</strain>
    </source>
</reference>
<organism evidence="2 3">
    <name type="scientific">Penicillium alfredii</name>
    <dbReference type="NCBI Taxonomy" id="1506179"/>
    <lineage>
        <taxon>Eukaryota</taxon>
        <taxon>Fungi</taxon>
        <taxon>Dikarya</taxon>
        <taxon>Ascomycota</taxon>
        <taxon>Pezizomycotina</taxon>
        <taxon>Eurotiomycetes</taxon>
        <taxon>Eurotiomycetidae</taxon>
        <taxon>Eurotiales</taxon>
        <taxon>Aspergillaceae</taxon>
        <taxon>Penicillium</taxon>
    </lineage>
</organism>
<dbReference type="GeneID" id="81394935"/>
<keyword evidence="1" id="KW-0472">Membrane</keyword>
<dbReference type="EMBL" id="JAPMSZ010000007">
    <property type="protein sequence ID" value="KAJ5095829.1"/>
    <property type="molecule type" value="Genomic_DNA"/>
</dbReference>
<evidence type="ECO:0000313" key="3">
    <source>
        <dbReference type="Proteomes" id="UP001141434"/>
    </source>
</evidence>
<dbReference type="AlphaFoldDB" id="A0A9W9F933"/>
<gene>
    <name evidence="2" type="ORF">NUU61_005185</name>
</gene>
<sequence length="132" mass="15133">MKIQASQGRRSKETQSICFDTSGYLAKYSSQQHKRRTSLVFRWHLVHPTTLNPIGYAKSDTAFIDFRQDTPYSLEFLVLILSLASHFYLGPISVFSGFPCPSIHSPAVPIRWHLHVSPRKRHHPSRTPTMAQ</sequence>
<keyword evidence="3" id="KW-1185">Reference proteome</keyword>
<reference evidence="2" key="2">
    <citation type="journal article" date="2023" name="IMA Fungus">
        <title>Comparative genomic study of the Penicillium genus elucidates a diverse pangenome and 15 lateral gene transfer events.</title>
        <authorList>
            <person name="Petersen C."/>
            <person name="Sorensen T."/>
            <person name="Nielsen M.R."/>
            <person name="Sondergaard T.E."/>
            <person name="Sorensen J.L."/>
            <person name="Fitzpatrick D.A."/>
            <person name="Frisvad J.C."/>
            <person name="Nielsen K.L."/>
        </authorList>
    </citation>
    <scope>NUCLEOTIDE SEQUENCE</scope>
    <source>
        <strain evidence="2">IBT 34128</strain>
    </source>
</reference>
<dbReference type="RefSeq" id="XP_056511380.1">
    <property type="nucleotide sequence ID" value="XM_056655767.1"/>
</dbReference>
<dbReference type="Proteomes" id="UP001141434">
    <property type="component" value="Unassembled WGS sequence"/>
</dbReference>
<name>A0A9W9F933_9EURO</name>
<proteinExistence type="predicted"/>